<feature type="region of interest" description="Disordered" evidence="1">
    <location>
        <begin position="117"/>
        <end position="139"/>
    </location>
</feature>
<gene>
    <name evidence="3" type="ORF">COV02_02190</name>
</gene>
<keyword evidence="2" id="KW-0812">Transmembrane</keyword>
<protein>
    <submittedName>
        <fullName evidence="3">Uncharacterized protein</fullName>
    </submittedName>
</protein>
<dbReference type="Proteomes" id="UP000230959">
    <property type="component" value="Unassembled WGS sequence"/>
</dbReference>
<comment type="caution">
    <text evidence="3">The sequence shown here is derived from an EMBL/GenBank/DDBJ whole genome shotgun (WGS) entry which is preliminary data.</text>
</comment>
<accession>A0A2M8LA91</accession>
<evidence type="ECO:0000256" key="1">
    <source>
        <dbReference type="SAM" id="MobiDB-lite"/>
    </source>
</evidence>
<feature type="transmembrane region" description="Helical" evidence="2">
    <location>
        <begin position="6"/>
        <end position="28"/>
    </location>
</feature>
<proteinExistence type="predicted"/>
<evidence type="ECO:0000256" key="2">
    <source>
        <dbReference type="SAM" id="Phobius"/>
    </source>
</evidence>
<keyword evidence="2" id="KW-0472">Membrane</keyword>
<sequence length="139" mass="15650">MSLDILFYITAASALGLTLIFVSDLAILRRAFSGREITEKISESKPVFHGAYILLYLPMAKFAKAVVMPKVFREIEIVISKTRLLFLKAERFLLGLTHYVRGKRKINDNGAGAHPYWDSLNGSKKNTDGDEEEKSNKDV</sequence>
<organism evidence="3 4">
    <name type="scientific">Candidatus Terrybacteria bacterium CG10_big_fil_rev_8_21_14_0_10_41_10</name>
    <dbReference type="NCBI Taxonomy" id="1975026"/>
    <lineage>
        <taxon>Bacteria</taxon>
        <taxon>Candidatus Terryibacteriota</taxon>
    </lineage>
</organism>
<dbReference type="EMBL" id="PFER01000034">
    <property type="protein sequence ID" value="PJE73505.1"/>
    <property type="molecule type" value="Genomic_DNA"/>
</dbReference>
<keyword evidence="2" id="KW-1133">Transmembrane helix</keyword>
<evidence type="ECO:0000313" key="3">
    <source>
        <dbReference type="EMBL" id="PJE73505.1"/>
    </source>
</evidence>
<reference evidence="4" key="1">
    <citation type="submission" date="2017-09" db="EMBL/GenBank/DDBJ databases">
        <title>Depth-based differentiation of microbial function through sediment-hosted aquifers and enrichment of novel symbionts in the deep terrestrial subsurface.</title>
        <authorList>
            <person name="Probst A.J."/>
            <person name="Ladd B."/>
            <person name="Jarett J.K."/>
            <person name="Geller-Mcgrath D.E."/>
            <person name="Sieber C.M.K."/>
            <person name="Emerson J.B."/>
            <person name="Anantharaman K."/>
            <person name="Thomas B.C."/>
            <person name="Malmstrom R."/>
            <person name="Stieglmeier M."/>
            <person name="Klingl A."/>
            <person name="Woyke T."/>
            <person name="Ryan C.M."/>
            <person name="Banfield J.F."/>
        </authorList>
    </citation>
    <scope>NUCLEOTIDE SEQUENCE [LARGE SCALE GENOMIC DNA]</scope>
</reference>
<evidence type="ECO:0000313" key="4">
    <source>
        <dbReference type="Proteomes" id="UP000230959"/>
    </source>
</evidence>
<dbReference type="AlphaFoldDB" id="A0A2M8LA91"/>
<name>A0A2M8LA91_9BACT</name>